<feature type="transmembrane region" description="Helical" evidence="7">
    <location>
        <begin position="124"/>
        <end position="142"/>
    </location>
</feature>
<evidence type="ECO:0000256" key="7">
    <source>
        <dbReference type="SAM" id="Phobius"/>
    </source>
</evidence>
<feature type="domain" description="Cation efflux protein transmembrane" evidence="8">
    <location>
        <begin position="19"/>
        <end position="228"/>
    </location>
</feature>
<name>A0ABV9CIB4_9ACTN</name>
<dbReference type="InterPro" id="IPR027470">
    <property type="entry name" value="Cation_efflux_CTD"/>
</dbReference>
<dbReference type="Pfam" id="PF01545">
    <property type="entry name" value="Cation_efflux"/>
    <property type="match status" value="1"/>
</dbReference>
<comment type="subcellular location">
    <subcellularLocation>
        <location evidence="1">Membrane</location>
        <topology evidence="1">Multi-pass membrane protein</topology>
    </subcellularLocation>
</comment>
<feature type="transmembrane region" description="Helical" evidence="7">
    <location>
        <begin position="202"/>
        <end position="220"/>
    </location>
</feature>
<feature type="domain" description="Cation efflux protein cytoplasmic" evidence="9">
    <location>
        <begin position="236"/>
        <end position="305"/>
    </location>
</feature>
<dbReference type="PANTHER" id="PTHR13414:SF9">
    <property type="entry name" value="PROTON-COUPLED ZINC ANTIPORTER SLC30A9, MITOCHONDRIAL"/>
    <property type="match status" value="1"/>
</dbReference>
<dbReference type="Gene3D" id="3.30.70.1350">
    <property type="entry name" value="Cation efflux protein, cytoplasmic domain"/>
    <property type="match status" value="1"/>
</dbReference>
<feature type="transmembrane region" description="Helical" evidence="7">
    <location>
        <begin position="15"/>
        <end position="38"/>
    </location>
</feature>
<dbReference type="Gene3D" id="1.20.1510.10">
    <property type="entry name" value="Cation efflux protein transmembrane domain"/>
    <property type="match status" value="1"/>
</dbReference>
<evidence type="ECO:0000256" key="6">
    <source>
        <dbReference type="SAM" id="MobiDB-lite"/>
    </source>
</evidence>
<evidence type="ECO:0000256" key="5">
    <source>
        <dbReference type="ARBA" id="ARBA00023136"/>
    </source>
</evidence>
<dbReference type="NCBIfam" id="TIGR01297">
    <property type="entry name" value="CDF"/>
    <property type="match status" value="1"/>
</dbReference>
<reference evidence="11" key="1">
    <citation type="journal article" date="2019" name="Int. J. Syst. Evol. Microbiol.">
        <title>The Global Catalogue of Microorganisms (GCM) 10K type strain sequencing project: providing services to taxonomists for standard genome sequencing and annotation.</title>
        <authorList>
            <consortium name="The Broad Institute Genomics Platform"/>
            <consortium name="The Broad Institute Genome Sequencing Center for Infectious Disease"/>
            <person name="Wu L."/>
            <person name="Ma J."/>
        </authorList>
    </citation>
    <scope>NUCLEOTIDE SEQUENCE [LARGE SCALE GENOMIC DNA]</scope>
    <source>
        <strain evidence="11">CGMCC 4.7132</strain>
    </source>
</reference>
<keyword evidence="4 7" id="KW-1133">Transmembrane helix</keyword>
<dbReference type="InterPro" id="IPR036837">
    <property type="entry name" value="Cation_efflux_CTD_sf"/>
</dbReference>
<feature type="transmembrane region" description="Helical" evidence="7">
    <location>
        <begin position="176"/>
        <end position="196"/>
    </location>
</feature>
<dbReference type="InterPro" id="IPR002524">
    <property type="entry name" value="Cation_efflux"/>
</dbReference>
<evidence type="ECO:0000256" key="1">
    <source>
        <dbReference type="ARBA" id="ARBA00004141"/>
    </source>
</evidence>
<gene>
    <name evidence="10" type="ORF">ACFO60_19390</name>
</gene>
<dbReference type="InterPro" id="IPR040177">
    <property type="entry name" value="SLC30A9"/>
</dbReference>
<feature type="transmembrane region" description="Helical" evidence="7">
    <location>
        <begin position="85"/>
        <end position="104"/>
    </location>
</feature>
<dbReference type="InterPro" id="IPR027469">
    <property type="entry name" value="Cation_efflux_TMD_sf"/>
</dbReference>
<keyword evidence="2" id="KW-0813">Transport</keyword>
<organism evidence="10 11">
    <name type="scientific">Sphaerisporangium dianthi</name>
    <dbReference type="NCBI Taxonomy" id="1436120"/>
    <lineage>
        <taxon>Bacteria</taxon>
        <taxon>Bacillati</taxon>
        <taxon>Actinomycetota</taxon>
        <taxon>Actinomycetes</taxon>
        <taxon>Streptosporangiales</taxon>
        <taxon>Streptosporangiaceae</taxon>
        <taxon>Sphaerisporangium</taxon>
    </lineage>
</organism>
<evidence type="ECO:0000259" key="8">
    <source>
        <dbReference type="Pfam" id="PF01545"/>
    </source>
</evidence>
<dbReference type="RefSeq" id="WP_380841883.1">
    <property type="nucleotide sequence ID" value="NZ_JBHSFP010000012.1"/>
</dbReference>
<sequence>MSDDGTRPASGQESLLTVAVAAGINLAIAVAKVAAGLISGSAAMLSEAAHSAADTVTEVLLLVAVRRSGHPADPRHPFGYGKAGFFWALMAAGATLLIGAGFSITHGVQTIMDGEDLGDLRVSYIVLVIAFILEGVSFLRAFHQVRTEARRLNVSPGRYVVKTTDTALKAVVFEDAAALLGIGVASLGLLGFQLTGSALWDGLASIVIGLLLLGVALYLIRANASLLIGQAAPPRVQRAILAEIDDRPEVQEVVELLTMMLGPDDVLVAAKIDFVDECTGHRLEQVSDEIERRLKERFPGIGHVFLDPTPGADVRLRATPAPVRSGVDPAQLGRVVGDGGSDDGAGGPLE</sequence>
<feature type="compositionally biased region" description="Gly residues" evidence="6">
    <location>
        <begin position="336"/>
        <end position="350"/>
    </location>
</feature>
<keyword evidence="3 7" id="KW-0812">Transmembrane</keyword>
<dbReference type="InterPro" id="IPR058533">
    <property type="entry name" value="Cation_efflux_TM"/>
</dbReference>
<proteinExistence type="predicted"/>
<evidence type="ECO:0000256" key="3">
    <source>
        <dbReference type="ARBA" id="ARBA00022692"/>
    </source>
</evidence>
<dbReference type="PANTHER" id="PTHR13414">
    <property type="entry name" value="HUEL-CATION TRANSPORTER"/>
    <property type="match status" value="1"/>
</dbReference>
<keyword evidence="5 7" id="KW-0472">Membrane</keyword>
<dbReference type="EMBL" id="JBHSFP010000012">
    <property type="protein sequence ID" value="MFC4532946.1"/>
    <property type="molecule type" value="Genomic_DNA"/>
</dbReference>
<evidence type="ECO:0000313" key="11">
    <source>
        <dbReference type="Proteomes" id="UP001596004"/>
    </source>
</evidence>
<comment type="caution">
    <text evidence="10">The sequence shown here is derived from an EMBL/GenBank/DDBJ whole genome shotgun (WGS) entry which is preliminary data.</text>
</comment>
<dbReference type="SUPFAM" id="SSF161111">
    <property type="entry name" value="Cation efflux protein transmembrane domain-like"/>
    <property type="match status" value="1"/>
</dbReference>
<dbReference type="Proteomes" id="UP001596004">
    <property type="component" value="Unassembled WGS sequence"/>
</dbReference>
<evidence type="ECO:0000313" key="10">
    <source>
        <dbReference type="EMBL" id="MFC4532946.1"/>
    </source>
</evidence>
<protein>
    <submittedName>
        <fullName evidence="10">Cation diffusion facilitator family transporter</fullName>
    </submittedName>
</protein>
<evidence type="ECO:0000259" key="9">
    <source>
        <dbReference type="Pfam" id="PF16916"/>
    </source>
</evidence>
<feature type="region of interest" description="Disordered" evidence="6">
    <location>
        <begin position="323"/>
        <end position="350"/>
    </location>
</feature>
<dbReference type="Pfam" id="PF16916">
    <property type="entry name" value="ZT_dimer"/>
    <property type="match status" value="1"/>
</dbReference>
<accession>A0ABV9CIB4</accession>
<dbReference type="SUPFAM" id="SSF160240">
    <property type="entry name" value="Cation efflux protein cytoplasmic domain-like"/>
    <property type="match status" value="1"/>
</dbReference>
<evidence type="ECO:0000256" key="4">
    <source>
        <dbReference type="ARBA" id="ARBA00022989"/>
    </source>
</evidence>
<keyword evidence="11" id="KW-1185">Reference proteome</keyword>
<evidence type="ECO:0000256" key="2">
    <source>
        <dbReference type="ARBA" id="ARBA00022448"/>
    </source>
</evidence>